<dbReference type="RefSeq" id="WP_090320368.1">
    <property type="nucleotide sequence ID" value="NZ_FNOE01000019.1"/>
</dbReference>
<proteinExistence type="predicted"/>
<feature type="signal peptide" evidence="1">
    <location>
        <begin position="1"/>
        <end position="24"/>
    </location>
</feature>
<dbReference type="STRING" id="42354.SAMN05216333_1184"/>
<evidence type="ECO:0000256" key="1">
    <source>
        <dbReference type="SAM" id="SignalP"/>
    </source>
</evidence>
<protein>
    <recommendedName>
        <fullName evidence="4">Porin</fullName>
    </recommendedName>
</protein>
<dbReference type="Proteomes" id="UP000198814">
    <property type="component" value="Unassembled WGS sequence"/>
</dbReference>
<evidence type="ECO:0008006" key="4">
    <source>
        <dbReference type="Google" id="ProtNLM"/>
    </source>
</evidence>
<name>A0A1H8SBS8_9PROT</name>
<dbReference type="AlphaFoldDB" id="A0A1H8SBS8"/>
<feature type="chain" id="PRO_5011777804" description="Porin" evidence="1">
    <location>
        <begin position="25"/>
        <end position="412"/>
    </location>
</feature>
<organism evidence="2 3">
    <name type="scientific">Nitrosomonas oligotropha</name>
    <dbReference type="NCBI Taxonomy" id="42354"/>
    <lineage>
        <taxon>Bacteria</taxon>
        <taxon>Pseudomonadati</taxon>
        <taxon>Pseudomonadota</taxon>
        <taxon>Betaproteobacteria</taxon>
        <taxon>Nitrosomonadales</taxon>
        <taxon>Nitrosomonadaceae</taxon>
        <taxon>Nitrosomonas</taxon>
    </lineage>
</organism>
<sequence>MIAKVARYILFSLWTVALATFAQAADFSGKAAVDTRFFTEPPIFAQQKDGVAYPSVMIQPEFRHDWGSGNNRLTVIPFARYDSLDKHRTHWDVREFSWLHMQKNWDLLVGVGKVFWGTTESRQLVDIINQSDLIEKFSGEEKLGQPMMNLNLPTDYGHFSLFYLPYFRERTFPSSNGRFLFDPPVRNSEGKLDGFSHWQPSFAGRWSKTFGDWDVGVAHFWGVGREPRLVPSFGQGFTHPPTGLVPIYDLIHQTSIDVQGVLGNWIWKAEAITRSGQGDRFAAAVVGFEYTKYGVFGGSKDVGFLLEYLYDGRSSFAPPTPFNNDIFSGIRVVFNDPQNTEFLFTNTVDLNTHATILGFNASRRLGEKWKIELESRFFANISATKNPFAPPKEILTGMRNDDYIQLRVVRHF</sequence>
<evidence type="ECO:0000313" key="2">
    <source>
        <dbReference type="EMBL" id="SEO76035.1"/>
    </source>
</evidence>
<dbReference type="OrthoDB" id="5298707at2"/>
<reference evidence="3" key="1">
    <citation type="submission" date="2016-10" db="EMBL/GenBank/DDBJ databases">
        <authorList>
            <person name="Varghese N."/>
            <person name="Submissions S."/>
        </authorList>
    </citation>
    <scope>NUCLEOTIDE SEQUENCE [LARGE SCALE GENOMIC DNA]</scope>
    <source>
        <strain evidence="3">Nm76</strain>
    </source>
</reference>
<accession>A0A1H8SBS8</accession>
<keyword evidence="3" id="KW-1185">Reference proteome</keyword>
<evidence type="ECO:0000313" key="3">
    <source>
        <dbReference type="Proteomes" id="UP000198814"/>
    </source>
</evidence>
<dbReference type="EMBL" id="FODO01000018">
    <property type="protein sequence ID" value="SEO76035.1"/>
    <property type="molecule type" value="Genomic_DNA"/>
</dbReference>
<keyword evidence="1" id="KW-0732">Signal</keyword>
<gene>
    <name evidence="2" type="ORF">SAMN05216333_1184</name>
</gene>